<dbReference type="GO" id="GO:0032993">
    <property type="term" value="C:protein-DNA complex"/>
    <property type="evidence" value="ECO:0007669"/>
    <property type="project" value="TreeGrafter"/>
</dbReference>
<dbReference type="InterPro" id="IPR001867">
    <property type="entry name" value="OmpR/PhoB-type_DNA-bd"/>
</dbReference>
<keyword evidence="3" id="KW-0805">Transcription regulation</keyword>
<dbReference type="InterPro" id="IPR016032">
    <property type="entry name" value="Sig_transdc_resp-reg_C-effctor"/>
</dbReference>
<dbReference type="Gene3D" id="1.10.10.10">
    <property type="entry name" value="Winged helix-like DNA-binding domain superfamily/Winged helix DNA-binding domain"/>
    <property type="match status" value="1"/>
</dbReference>
<dbReference type="KEGG" id="mard:IBG28_13365"/>
<evidence type="ECO:0000313" key="11">
    <source>
        <dbReference type="Proteomes" id="UP000516370"/>
    </source>
</evidence>
<protein>
    <submittedName>
        <fullName evidence="10">Response regulator transcription factor</fullName>
    </submittedName>
</protein>
<dbReference type="PANTHER" id="PTHR48111">
    <property type="entry name" value="REGULATOR OF RPOS"/>
    <property type="match status" value="1"/>
</dbReference>
<feature type="domain" description="OmpR/PhoB-type" evidence="9">
    <location>
        <begin position="142"/>
        <end position="240"/>
    </location>
</feature>
<evidence type="ECO:0000256" key="4">
    <source>
        <dbReference type="ARBA" id="ARBA00023125"/>
    </source>
</evidence>
<sequence length="242" mass="27519">MKSQILNIAIVEDNDDLREELSFFLTANGCRVWESRSAELFWRQLHAEPTDIVLIDVGLPGEDGYGIVQHLSQLNRYGLIMLTARGSQNDKLSGLQSGADLYLIKPINFSKLLEKINDLWQRLLGDDTRVLNDPSNVPFVPVSSERKPDFQLDRANFQVNMVGQSAIALTPIEFSLMERLLDFPEQVQSKQDLYDHLWGDNDVELHRVDVVLSRLRAKFRARGVKLPIRSIFGKGVVYKPNG</sequence>
<evidence type="ECO:0000259" key="8">
    <source>
        <dbReference type="PROSITE" id="PS50110"/>
    </source>
</evidence>
<dbReference type="SMART" id="SM00862">
    <property type="entry name" value="Trans_reg_C"/>
    <property type="match status" value="1"/>
</dbReference>
<dbReference type="Pfam" id="PF00486">
    <property type="entry name" value="Trans_reg_C"/>
    <property type="match status" value="1"/>
</dbReference>
<organism evidence="10 11">
    <name type="scientific">Marinomonas arctica</name>
    <dbReference type="NCBI Taxonomy" id="383750"/>
    <lineage>
        <taxon>Bacteria</taxon>
        <taxon>Pseudomonadati</taxon>
        <taxon>Pseudomonadota</taxon>
        <taxon>Gammaproteobacteria</taxon>
        <taxon>Oceanospirillales</taxon>
        <taxon>Oceanospirillaceae</taxon>
        <taxon>Marinomonas</taxon>
    </lineage>
</organism>
<evidence type="ECO:0000256" key="5">
    <source>
        <dbReference type="ARBA" id="ARBA00023163"/>
    </source>
</evidence>
<evidence type="ECO:0000259" key="9">
    <source>
        <dbReference type="PROSITE" id="PS51755"/>
    </source>
</evidence>
<dbReference type="Proteomes" id="UP000516370">
    <property type="component" value="Chromosome"/>
</dbReference>
<dbReference type="SUPFAM" id="SSF46894">
    <property type="entry name" value="C-terminal effector domain of the bipartite response regulators"/>
    <property type="match status" value="1"/>
</dbReference>
<keyword evidence="5" id="KW-0804">Transcription</keyword>
<feature type="domain" description="Response regulatory" evidence="8">
    <location>
        <begin position="7"/>
        <end position="120"/>
    </location>
</feature>
<dbReference type="PROSITE" id="PS50110">
    <property type="entry name" value="RESPONSE_REGULATORY"/>
    <property type="match status" value="1"/>
</dbReference>
<name>A0A7H1J2I1_9GAMM</name>
<dbReference type="GO" id="GO:0005829">
    <property type="term" value="C:cytosol"/>
    <property type="evidence" value="ECO:0007669"/>
    <property type="project" value="TreeGrafter"/>
</dbReference>
<dbReference type="InterPro" id="IPR001789">
    <property type="entry name" value="Sig_transdc_resp-reg_receiver"/>
</dbReference>
<dbReference type="SUPFAM" id="SSF52172">
    <property type="entry name" value="CheY-like"/>
    <property type="match status" value="1"/>
</dbReference>
<dbReference type="InterPro" id="IPR039420">
    <property type="entry name" value="WalR-like"/>
</dbReference>
<proteinExistence type="predicted"/>
<dbReference type="GO" id="GO:0000156">
    <property type="term" value="F:phosphorelay response regulator activity"/>
    <property type="evidence" value="ECO:0007669"/>
    <property type="project" value="TreeGrafter"/>
</dbReference>
<reference evidence="10 11" key="1">
    <citation type="submission" date="2020-09" db="EMBL/GenBank/DDBJ databases">
        <title>Complete genome sequence of an Arctic sea ice bacterium Marinomonas arctica BSI20414.</title>
        <authorList>
            <person name="Liao L."/>
            <person name="Chen B."/>
        </authorList>
    </citation>
    <scope>NUCLEOTIDE SEQUENCE [LARGE SCALE GENOMIC DNA]</scope>
    <source>
        <strain evidence="10 11">BSI20414</strain>
    </source>
</reference>
<accession>A0A7H1J2I1</accession>
<dbReference type="PANTHER" id="PTHR48111:SF1">
    <property type="entry name" value="TWO-COMPONENT RESPONSE REGULATOR ORR33"/>
    <property type="match status" value="1"/>
</dbReference>
<evidence type="ECO:0000256" key="2">
    <source>
        <dbReference type="ARBA" id="ARBA00023012"/>
    </source>
</evidence>
<keyword evidence="2" id="KW-0902">Two-component regulatory system</keyword>
<evidence type="ECO:0000256" key="7">
    <source>
        <dbReference type="PROSITE-ProRule" id="PRU01091"/>
    </source>
</evidence>
<dbReference type="SMART" id="SM00448">
    <property type="entry name" value="REC"/>
    <property type="match status" value="1"/>
</dbReference>
<keyword evidence="4 7" id="KW-0238">DNA-binding</keyword>
<dbReference type="RefSeq" id="WP_162623572.1">
    <property type="nucleotide sequence ID" value="NZ_BMLJ01000032.1"/>
</dbReference>
<dbReference type="AlphaFoldDB" id="A0A7H1J2I1"/>
<evidence type="ECO:0000256" key="3">
    <source>
        <dbReference type="ARBA" id="ARBA00023015"/>
    </source>
</evidence>
<dbReference type="CDD" id="cd00383">
    <property type="entry name" value="trans_reg_C"/>
    <property type="match status" value="1"/>
</dbReference>
<dbReference type="CDD" id="cd17574">
    <property type="entry name" value="REC_OmpR"/>
    <property type="match status" value="1"/>
</dbReference>
<feature type="DNA-binding region" description="OmpR/PhoB-type" evidence="7">
    <location>
        <begin position="142"/>
        <end position="240"/>
    </location>
</feature>
<dbReference type="PROSITE" id="PS51755">
    <property type="entry name" value="OMPR_PHOB"/>
    <property type="match status" value="1"/>
</dbReference>
<dbReference type="InterPro" id="IPR011006">
    <property type="entry name" value="CheY-like_superfamily"/>
</dbReference>
<keyword evidence="11" id="KW-1185">Reference proteome</keyword>
<gene>
    <name evidence="10" type="ORF">IBG28_13365</name>
</gene>
<dbReference type="GO" id="GO:0006355">
    <property type="term" value="P:regulation of DNA-templated transcription"/>
    <property type="evidence" value="ECO:0007669"/>
    <property type="project" value="InterPro"/>
</dbReference>
<dbReference type="Pfam" id="PF00072">
    <property type="entry name" value="Response_reg"/>
    <property type="match status" value="1"/>
</dbReference>
<evidence type="ECO:0000256" key="6">
    <source>
        <dbReference type="PROSITE-ProRule" id="PRU00169"/>
    </source>
</evidence>
<dbReference type="GO" id="GO:0000976">
    <property type="term" value="F:transcription cis-regulatory region binding"/>
    <property type="evidence" value="ECO:0007669"/>
    <property type="project" value="TreeGrafter"/>
</dbReference>
<feature type="modified residue" description="4-aspartylphosphate" evidence="6">
    <location>
        <position position="56"/>
    </location>
</feature>
<dbReference type="EMBL" id="CP061081">
    <property type="protein sequence ID" value="QNT04697.1"/>
    <property type="molecule type" value="Genomic_DNA"/>
</dbReference>
<dbReference type="Gene3D" id="3.40.50.2300">
    <property type="match status" value="1"/>
</dbReference>
<dbReference type="InterPro" id="IPR036388">
    <property type="entry name" value="WH-like_DNA-bd_sf"/>
</dbReference>
<evidence type="ECO:0000313" key="10">
    <source>
        <dbReference type="EMBL" id="QNT04697.1"/>
    </source>
</evidence>
<keyword evidence="1 6" id="KW-0597">Phosphoprotein</keyword>
<evidence type="ECO:0000256" key="1">
    <source>
        <dbReference type="ARBA" id="ARBA00022553"/>
    </source>
</evidence>